<proteinExistence type="predicted"/>
<protein>
    <submittedName>
        <fullName evidence="1">Uncharacterized protein</fullName>
    </submittedName>
</protein>
<reference evidence="1" key="1">
    <citation type="submission" date="2020-03" db="EMBL/GenBank/DDBJ databases">
        <title>The deep terrestrial virosphere.</title>
        <authorList>
            <person name="Holmfeldt K."/>
            <person name="Nilsson E."/>
            <person name="Simone D."/>
            <person name="Lopez-Fernandez M."/>
            <person name="Wu X."/>
            <person name="de Brujin I."/>
            <person name="Lundin D."/>
            <person name="Andersson A."/>
            <person name="Bertilsson S."/>
            <person name="Dopson M."/>
        </authorList>
    </citation>
    <scope>NUCLEOTIDE SEQUENCE</scope>
    <source>
        <strain evidence="1">MM415B05820</strain>
    </source>
</reference>
<organism evidence="1">
    <name type="scientific">viral metagenome</name>
    <dbReference type="NCBI Taxonomy" id="1070528"/>
    <lineage>
        <taxon>unclassified sequences</taxon>
        <taxon>metagenomes</taxon>
        <taxon>organismal metagenomes</taxon>
    </lineage>
</organism>
<dbReference type="AlphaFoldDB" id="A0A6M3LYF0"/>
<name>A0A6M3LYF0_9ZZZZ</name>
<accession>A0A6M3LYF0</accession>
<dbReference type="EMBL" id="MT143540">
    <property type="protein sequence ID" value="QJA97961.1"/>
    <property type="molecule type" value="Genomic_DNA"/>
</dbReference>
<gene>
    <name evidence="1" type="ORF">MM415B05820_0004</name>
</gene>
<evidence type="ECO:0000313" key="1">
    <source>
        <dbReference type="EMBL" id="QJA97961.1"/>
    </source>
</evidence>
<sequence>MNNYKGEIMTNTERTKLIEALAALIITQTITRLCEQELDCDCNLDSARNVVIKKGKKYTKIDQDGSGKFMITEDGEIFGIKGYGKIHKGHHYGNITDTSGYFWGDYRPQTVGHREGVKKAHADYVVNKGAITMKRDDIFFVIDWINKKCSSEKINLDLRIWIIYTMIIARMLRIKIGACRNE</sequence>